<dbReference type="InterPro" id="IPR001387">
    <property type="entry name" value="Cro/C1-type_HTH"/>
</dbReference>
<sequence>MKVTIKQIASESGVSSSTVSRYLNQGYVSDAAAKKIAAVIKKYNYIPNSFARNLKAEESSYVGVIIPRMDLPSVMEKLDGIDCELRKHGLQILLINTELDDQREINSLYSLVQNNVAGIIVLSSNVTSEHCSISKEHSIPIIFVGQNNNHVYTVGHDNYLAGKQLAEALLSYEHKSITFLGVAEQNIPVGVQRKRGVVETFEESGVSVQEVQTSFTLDDAYETGLKILKKPESSLYVAATDQIAAGLYNAAQELDLAIGKEISIAGFGGYNTSRYLFPLLTTVDFHHRDVGRTVAKLLYDRINFKEIPKDVKIETSVKIGNSVANLAH</sequence>
<dbReference type="PROSITE" id="PS50932">
    <property type="entry name" value="HTH_LACI_2"/>
    <property type="match status" value="1"/>
</dbReference>
<keyword evidence="1" id="KW-0805">Transcription regulation</keyword>
<dbReference type="CDD" id="cd01542">
    <property type="entry name" value="PBP1_TreR-like"/>
    <property type="match status" value="1"/>
</dbReference>
<dbReference type="Gene3D" id="3.40.50.2300">
    <property type="match status" value="2"/>
</dbReference>
<keyword evidence="7" id="KW-1185">Reference proteome</keyword>
<evidence type="ECO:0000313" key="6">
    <source>
        <dbReference type="EMBL" id="THB61077.1"/>
    </source>
</evidence>
<keyword evidence="3" id="KW-0804">Transcription</keyword>
<dbReference type="AlphaFoldDB" id="A0A4S3B492"/>
<evidence type="ECO:0000313" key="7">
    <source>
        <dbReference type="Proteomes" id="UP000310506"/>
    </source>
</evidence>
<dbReference type="InterPro" id="IPR010982">
    <property type="entry name" value="Lambda_DNA-bd_dom_sf"/>
</dbReference>
<comment type="caution">
    <text evidence="6">The sequence shown here is derived from an EMBL/GenBank/DDBJ whole genome shotgun (WGS) entry which is preliminary data.</text>
</comment>
<name>A0A4S3B492_9ENTE</name>
<evidence type="ECO:0000256" key="3">
    <source>
        <dbReference type="ARBA" id="ARBA00023163"/>
    </source>
</evidence>
<dbReference type="SUPFAM" id="SSF47413">
    <property type="entry name" value="lambda repressor-like DNA-binding domains"/>
    <property type="match status" value="1"/>
</dbReference>
<dbReference type="SUPFAM" id="SSF53822">
    <property type="entry name" value="Periplasmic binding protein-like I"/>
    <property type="match status" value="1"/>
</dbReference>
<dbReference type="InterPro" id="IPR001761">
    <property type="entry name" value="Peripla_BP/Lac1_sug-bd_dom"/>
</dbReference>
<dbReference type="PANTHER" id="PTHR30146">
    <property type="entry name" value="LACI-RELATED TRANSCRIPTIONAL REPRESSOR"/>
    <property type="match status" value="1"/>
</dbReference>
<proteinExistence type="predicted"/>
<dbReference type="InterPro" id="IPR028082">
    <property type="entry name" value="Peripla_BP_I"/>
</dbReference>
<dbReference type="CDD" id="cd01392">
    <property type="entry name" value="HTH_LacI"/>
    <property type="match status" value="1"/>
</dbReference>
<keyword evidence="2 6" id="KW-0238">DNA-binding</keyword>
<dbReference type="PANTHER" id="PTHR30146:SF154">
    <property type="entry name" value="TRANSCRIPTION REGULATOR, MEMBER OF GALR FAMILY"/>
    <property type="match status" value="1"/>
</dbReference>
<organism evidence="6 7">
    <name type="scientific">Vagococcus silagei</name>
    <dbReference type="NCBI Taxonomy" id="2508885"/>
    <lineage>
        <taxon>Bacteria</taxon>
        <taxon>Bacillati</taxon>
        <taxon>Bacillota</taxon>
        <taxon>Bacilli</taxon>
        <taxon>Lactobacillales</taxon>
        <taxon>Enterococcaceae</taxon>
        <taxon>Vagococcus</taxon>
    </lineage>
</organism>
<dbReference type="RefSeq" id="WP_136136958.1">
    <property type="nucleotide sequence ID" value="NZ_SDGV01000016.1"/>
</dbReference>
<dbReference type="Pfam" id="PF00356">
    <property type="entry name" value="LacI"/>
    <property type="match status" value="1"/>
</dbReference>
<evidence type="ECO:0000259" key="4">
    <source>
        <dbReference type="PROSITE" id="PS50932"/>
    </source>
</evidence>
<dbReference type="EMBL" id="SDGV01000016">
    <property type="protein sequence ID" value="THB61077.1"/>
    <property type="molecule type" value="Genomic_DNA"/>
</dbReference>
<gene>
    <name evidence="6" type="ORF">ESZ54_07015</name>
</gene>
<evidence type="ECO:0000256" key="2">
    <source>
        <dbReference type="ARBA" id="ARBA00023125"/>
    </source>
</evidence>
<dbReference type="PROSITE" id="PS50943">
    <property type="entry name" value="HTH_CROC1"/>
    <property type="match status" value="1"/>
</dbReference>
<protein>
    <submittedName>
        <fullName evidence="6">LacI family DNA-binding transcriptional regulator</fullName>
    </submittedName>
</protein>
<dbReference type="Gene3D" id="1.10.260.40">
    <property type="entry name" value="lambda repressor-like DNA-binding domains"/>
    <property type="match status" value="1"/>
</dbReference>
<feature type="domain" description="HTH cro/C1-type" evidence="5">
    <location>
        <begin position="2"/>
        <end position="46"/>
    </location>
</feature>
<dbReference type="SMART" id="SM00354">
    <property type="entry name" value="HTH_LACI"/>
    <property type="match status" value="1"/>
</dbReference>
<reference evidence="6 7" key="1">
    <citation type="submission" date="2019-01" db="EMBL/GenBank/DDBJ databases">
        <title>Vagococcus silagei sp. nov. isolated from brewer's grain.</title>
        <authorList>
            <person name="Guu J.-R."/>
        </authorList>
    </citation>
    <scope>NUCLEOTIDE SEQUENCE [LARGE SCALE GENOMIC DNA]</scope>
    <source>
        <strain evidence="6 7">2B-2</strain>
    </source>
</reference>
<dbReference type="GO" id="GO:0003700">
    <property type="term" value="F:DNA-binding transcription factor activity"/>
    <property type="evidence" value="ECO:0007669"/>
    <property type="project" value="TreeGrafter"/>
</dbReference>
<dbReference type="Pfam" id="PF00532">
    <property type="entry name" value="Peripla_BP_1"/>
    <property type="match status" value="1"/>
</dbReference>
<dbReference type="InterPro" id="IPR000843">
    <property type="entry name" value="HTH_LacI"/>
</dbReference>
<evidence type="ECO:0000256" key="1">
    <source>
        <dbReference type="ARBA" id="ARBA00023015"/>
    </source>
</evidence>
<feature type="domain" description="HTH lacI-type" evidence="4">
    <location>
        <begin position="3"/>
        <end position="56"/>
    </location>
</feature>
<dbReference type="GO" id="GO:0000976">
    <property type="term" value="F:transcription cis-regulatory region binding"/>
    <property type="evidence" value="ECO:0007669"/>
    <property type="project" value="TreeGrafter"/>
</dbReference>
<evidence type="ECO:0000259" key="5">
    <source>
        <dbReference type="PROSITE" id="PS50943"/>
    </source>
</evidence>
<accession>A0A4S3B492</accession>
<dbReference type="OrthoDB" id="3180992at2"/>
<dbReference type="Proteomes" id="UP000310506">
    <property type="component" value="Unassembled WGS sequence"/>
</dbReference>